<keyword evidence="2" id="KW-1185">Reference proteome</keyword>
<gene>
    <name evidence="1" type="ORF">M9H77_09300</name>
</gene>
<dbReference type="Proteomes" id="UP001060085">
    <property type="component" value="Linkage Group LG02"/>
</dbReference>
<reference evidence="2" key="1">
    <citation type="journal article" date="2023" name="Nat. Plants">
        <title>Single-cell RNA sequencing provides a high-resolution roadmap for understanding the multicellular compartmentation of specialized metabolism.</title>
        <authorList>
            <person name="Sun S."/>
            <person name="Shen X."/>
            <person name="Li Y."/>
            <person name="Li Y."/>
            <person name="Wang S."/>
            <person name="Li R."/>
            <person name="Zhang H."/>
            <person name="Shen G."/>
            <person name="Guo B."/>
            <person name="Wei J."/>
            <person name="Xu J."/>
            <person name="St-Pierre B."/>
            <person name="Chen S."/>
            <person name="Sun C."/>
        </authorList>
    </citation>
    <scope>NUCLEOTIDE SEQUENCE [LARGE SCALE GENOMIC DNA]</scope>
</reference>
<evidence type="ECO:0000313" key="2">
    <source>
        <dbReference type="Proteomes" id="UP001060085"/>
    </source>
</evidence>
<proteinExistence type="predicted"/>
<sequence>MSNTHEINLNLTLGTLNTSFSNVSLESQQSRCSVPQLLASCSSRRSPFLPSASSTTAAFPDSKHALATASPPTNGRDASKAKHRVTAAIPVQKTAGALTNSPAEPVFCTEAAHCSKARGSKLAKSGTVEANAEILENLGLSGSCRYDSSLGLLTKKFLNLIQEAPGGTLDLNKTADVLEVQKRRIYDITNVLEGIGLIEKTTKNHIRWRGSELLGPRELDHQANFLKAEVEHLYAEECRLDNRIREKLEQLRALEFDQTSQRNLFLTKEDIMNLPCFRDKTVIAVKAPHASNIEVPDPEEEMDLSGKKHYRLILRSNTGPIDLYLLSKNQKKHEDLAAKRRKSSDLWVSSVSRHRIDNAEASGIHKIIPLDDADGDDYWLRSDHEATATDLWRTEYC</sequence>
<organism evidence="1 2">
    <name type="scientific">Catharanthus roseus</name>
    <name type="common">Madagascar periwinkle</name>
    <name type="synonym">Vinca rosea</name>
    <dbReference type="NCBI Taxonomy" id="4058"/>
    <lineage>
        <taxon>Eukaryota</taxon>
        <taxon>Viridiplantae</taxon>
        <taxon>Streptophyta</taxon>
        <taxon>Embryophyta</taxon>
        <taxon>Tracheophyta</taxon>
        <taxon>Spermatophyta</taxon>
        <taxon>Magnoliopsida</taxon>
        <taxon>eudicotyledons</taxon>
        <taxon>Gunneridae</taxon>
        <taxon>Pentapetalae</taxon>
        <taxon>asterids</taxon>
        <taxon>lamiids</taxon>
        <taxon>Gentianales</taxon>
        <taxon>Apocynaceae</taxon>
        <taxon>Rauvolfioideae</taxon>
        <taxon>Vinceae</taxon>
        <taxon>Catharanthinae</taxon>
        <taxon>Catharanthus</taxon>
    </lineage>
</organism>
<protein>
    <submittedName>
        <fullName evidence="1">Uncharacterized protein</fullName>
    </submittedName>
</protein>
<comment type="caution">
    <text evidence="1">The sequence shown here is derived from an EMBL/GenBank/DDBJ whole genome shotgun (WGS) entry which is preliminary data.</text>
</comment>
<name>A0ACC0C092_CATRO</name>
<evidence type="ECO:0000313" key="1">
    <source>
        <dbReference type="EMBL" id="KAI5678350.1"/>
    </source>
</evidence>
<dbReference type="EMBL" id="CM044702">
    <property type="protein sequence ID" value="KAI5678350.1"/>
    <property type="molecule type" value="Genomic_DNA"/>
</dbReference>
<accession>A0ACC0C092</accession>